<evidence type="ECO:0000313" key="3">
    <source>
        <dbReference type="Proteomes" id="UP000535890"/>
    </source>
</evidence>
<accession>A0A7Y9E124</accession>
<dbReference type="Proteomes" id="UP000535890">
    <property type="component" value="Unassembled WGS sequence"/>
</dbReference>
<gene>
    <name evidence="2" type="ORF">BJ983_005278</name>
</gene>
<keyword evidence="3" id="KW-1185">Reference proteome</keyword>
<name>A0A7Y9E124_9PSEU</name>
<dbReference type="RefSeq" id="WP_179796530.1">
    <property type="nucleotide sequence ID" value="NZ_BAABHP010000001.1"/>
</dbReference>
<organism evidence="2 3">
    <name type="scientific">Actinomycetospora corticicola</name>
    <dbReference type="NCBI Taxonomy" id="663602"/>
    <lineage>
        <taxon>Bacteria</taxon>
        <taxon>Bacillati</taxon>
        <taxon>Actinomycetota</taxon>
        <taxon>Actinomycetes</taxon>
        <taxon>Pseudonocardiales</taxon>
        <taxon>Pseudonocardiaceae</taxon>
        <taxon>Actinomycetospora</taxon>
    </lineage>
</organism>
<comment type="caution">
    <text evidence="2">The sequence shown here is derived from an EMBL/GenBank/DDBJ whole genome shotgun (WGS) entry which is preliminary data.</text>
</comment>
<protein>
    <submittedName>
        <fullName evidence="2">Uncharacterized protein</fullName>
    </submittedName>
</protein>
<evidence type="ECO:0000256" key="1">
    <source>
        <dbReference type="SAM" id="Phobius"/>
    </source>
</evidence>
<proteinExistence type="predicted"/>
<reference evidence="2 3" key="1">
    <citation type="submission" date="2020-07" db="EMBL/GenBank/DDBJ databases">
        <title>Sequencing the genomes of 1000 actinobacteria strains.</title>
        <authorList>
            <person name="Klenk H.-P."/>
        </authorList>
    </citation>
    <scope>NUCLEOTIDE SEQUENCE [LARGE SCALE GENOMIC DNA]</scope>
    <source>
        <strain evidence="2 3">DSM 45772</strain>
    </source>
</reference>
<feature type="transmembrane region" description="Helical" evidence="1">
    <location>
        <begin position="346"/>
        <end position="366"/>
    </location>
</feature>
<dbReference type="EMBL" id="JACCBN010000001">
    <property type="protein sequence ID" value="NYD39176.1"/>
    <property type="molecule type" value="Genomic_DNA"/>
</dbReference>
<keyword evidence="1" id="KW-0472">Membrane</keyword>
<keyword evidence="1" id="KW-1133">Transmembrane helix</keyword>
<keyword evidence="1" id="KW-0812">Transmembrane</keyword>
<evidence type="ECO:0000313" key="2">
    <source>
        <dbReference type="EMBL" id="NYD39176.1"/>
    </source>
</evidence>
<sequence length="369" mass="40695">MPRDLEASPTEWSKNVGSALGKIAAISDLQVPTVDTFLEITVPATYVRASGLDGETIEPITVFQPAKVQILFTVNIPERIQKELNPFDLHFGGTRFAVMINYEDHGPVVVARCADDESSILQSHAVMIVREFLQRELAHAHELFLVSVGPSPFHADFSIYPSEAELPDDTEGQYRELIYRRSRGRGPLRYSLALPSSFVAPEGGDRVSLAFSLALYHLTRELSLYYSLSERADIHRDQVFIVSALTDDLIEQYQRRGPWPALKRTFAGGLRTRSVLLRVIEAEKSEAQGRSFASSLIGELSEGDEEAPLLHRELSVARNESNAAELRAARETVDSLESTRKKEFEIAVISLSTLLGGAAGAVVSLLTGS</sequence>
<dbReference type="AlphaFoldDB" id="A0A7Y9E124"/>